<feature type="region of interest" description="Disordered" evidence="1">
    <location>
        <begin position="17"/>
        <end position="107"/>
    </location>
</feature>
<gene>
    <name evidence="2" type="ORF">DDZ18_09910</name>
</gene>
<sequence>MIEAWISAAALAIALQSGGDAQQEDGMTPAPSIERSQGETPEADESAAETSDVPESESPEPGGSQAGSSGAPEGEAPGGEGRSARSEPDEEPASTDEPPAGPMLALGADGEHAPLIENAETYASYHADVDEAGRRELLSGDDLDATMDALAAYYGDDRLADAQIAYAALVAAQHPEFIDSVRSVVDYYGYDAAASGLLNDPAYVTGFRGADMATDSVVDALGEDVAEINDVAQRYRQAAYNLQTEAWAQRRARDRQERLSAIESASDRLEVRFRLSEAEAAPDRPLGSAAALFEGRADAGPDGPVVLPQLQLNVGEQQLQPDERRVGRILAVAALESIEAGDMSAMDALLSDPGVERCIAWARLDLAQCVAAGHFKYEDSFCIAEHALADVANCLTATRAIAGPETQAMSN</sequence>
<dbReference type="RefSeq" id="WP_109253234.1">
    <property type="nucleotide sequence ID" value="NZ_QEXV01000004.1"/>
</dbReference>
<comment type="caution">
    <text evidence="2">The sequence shown here is derived from an EMBL/GenBank/DDBJ whole genome shotgun (WGS) entry which is preliminary data.</text>
</comment>
<proteinExistence type="predicted"/>
<dbReference type="EMBL" id="QEXV01000004">
    <property type="protein sequence ID" value="PWE17010.1"/>
    <property type="molecule type" value="Genomic_DNA"/>
</dbReference>
<accession>A0A2U2BSP0</accession>
<organism evidence="2 3">
    <name type="scientific">Marinicauda salina</name>
    <dbReference type="NCBI Taxonomy" id="2135793"/>
    <lineage>
        <taxon>Bacteria</taxon>
        <taxon>Pseudomonadati</taxon>
        <taxon>Pseudomonadota</taxon>
        <taxon>Alphaproteobacteria</taxon>
        <taxon>Maricaulales</taxon>
        <taxon>Maricaulaceae</taxon>
        <taxon>Marinicauda</taxon>
    </lineage>
</organism>
<evidence type="ECO:0000313" key="2">
    <source>
        <dbReference type="EMBL" id="PWE17010.1"/>
    </source>
</evidence>
<feature type="compositionally biased region" description="Acidic residues" evidence="1">
    <location>
        <begin position="41"/>
        <end position="58"/>
    </location>
</feature>
<evidence type="ECO:0000313" key="3">
    <source>
        <dbReference type="Proteomes" id="UP000245168"/>
    </source>
</evidence>
<dbReference type="OrthoDB" id="7626611at2"/>
<dbReference type="AlphaFoldDB" id="A0A2U2BSP0"/>
<dbReference type="Proteomes" id="UP000245168">
    <property type="component" value="Unassembled WGS sequence"/>
</dbReference>
<reference evidence="3" key="1">
    <citation type="submission" date="2018-05" db="EMBL/GenBank/DDBJ databases">
        <authorList>
            <person name="Liu B.-T."/>
        </authorList>
    </citation>
    <scope>NUCLEOTIDE SEQUENCE [LARGE SCALE GENOMIC DNA]</scope>
    <source>
        <strain evidence="3">WD6-1</strain>
    </source>
</reference>
<evidence type="ECO:0000256" key="1">
    <source>
        <dbReference type="SAM" id="MobiDB-lite"/>
    </source>
</evidence>
<keyword evidence="3" id="KW-1185">Reference proteome</keyword>
<feature type="compositionally biased region" description="Low complexity" evidence="1">
    <location>
        <begin position="59"/>
        <end position="75"/>
    </location>
</feature>
<protein>
    <submittedName>
        <fullName evidence="2">Uncharacterized protein</fullName>
    </submittedName>
</protein>
<name>A0A2U2BSP0_9PROT</name>